<dbReference type="Pfam" id="PF00534">
    <property type="entry name" value="Glycos_transf_1"/>
    <property type="match status" value="1"/>
</dbReference>
<dbReference type="PANTHER" id="PTHR45947">
    <property type="entry name" value="SULFOQUINOVOSYL TRANSFERASE SQD2"/>
    <property type="match status" value="1"/>
</dbReference>
<proteinExistence type="predicted"/>
<accession>A0A916ZLL6</accession>
<gene>
    <name evidence="2" type="ORF">GCM10010831_00210</name>
</gene>
<dbReference type="EMBL" id="BMGL01000001">
    <property type="protein sequence ID" value="GGE02411.1"/>
    <property type="molecule type" value="Genomic_DNA"/>
</dbReference>
<sequence>MLQLGVDIQILVCSNFNKTYIYDGVVVQQLTNQKIVSVLGNFNVLYFHLLNIYPFQNKDGWLIYQKTIQKKIPFCMYVHGNEVQKYSARSYEYNYSIAESLKWIKKDFWVIPKIKNFVQTSQSIALGRFIFPSKWMHKEMQRNLKLKIINPVFIPNGIETDFYSYQDVSQYRYNLLSIRSFSSKVYDIEKTIEVMEYLPKKYTLTLYGQGKYLGEYKKIIKKKNLSQRIQIIERFLQPKEMLEEYRNHGVFLSTTRQDSQGLTILEAMSCGLLGVATLNTAKPEFIIHEKTGILGKTARRLALLIEKYTIDEVLFAQLTKKASKKMLEMNYNNTIEFEIEILNEI</sequence>
<dbReference type="InterPro" id="IPR050194">
    <property type="entry name" value="Glycosyltransferase_grp1"/>
</dbReference>
<dbReference type="InterPro" id="IPR001296">
    <property type="entry name" value="Glyco_trans_1"/>
</dbReference>
<feature type="domain" description="Glycosyl transferase family 1" evidence="1">
    <location>
        <begin position="184"/>
        <end position="324"/>
    </location>
</feature>
<reference evidence="2 3" key="1">
    <citation type="journal article" date="2014" name="Int. J. Syst. Evol. Microbiol.">
        <title>Complete genome sequence of Corynebacterium casei LMG S-19264T (=DSM 44701T), isolated from a smear-ripened cheese.</title>
        <authorList>
            <consortium name="US DOE Joint Genome Institute (JGI-PGF)"/>
            <person name="Walter F."/>
            <person name="Albersmeier A."/>
            <person name="Kalinowski J."/>
            <person name="Ruckert C."/>
        </authorList>
    </citation>
    <scope>NUCLEOTIDE SEQUENCE [LARGE SCALE GENOMIC DNA]</scope>
    <source>
        <strain evidence="2 3">CGMCC 1.12925</strain>
    </source>
</reference>
<keyword evidence="3" id="KW-1185">Reference proteome</keyword>
<dbReference type="Gene3D" id="3.40.50.2000">
    <property type="entry name" value="Glycogen Phosphorylase B"/>
    <property type="match status" value="2"/>
</dbReference>
<comment type="caution">
    <text evidence="2">The sequence shown here is derived from an EMBL/GenBank/DDBJ whole genome shotgun (WGS) entry which is preliminary data.</text>
</comment>
<organism evidence="2 3">
    <name type="scientific">Psychroflexus salis</name>
    <dbReference type="NCBI Taxonomy" id="1526574"/>
    <lineage>
        <taxon>Bacteria</taxon>
        <taxon>Pseudomonadati</taxon>
        <taxon>Bacteroidota</taxon>
        <taxon>Flavobacteriia</taxon>
        <taxon>Flavobacteriales</taxon>
        <taxon>Flavobacteriaceae</taxon>
        <taxon>Psychroflexus</taxon>
    </lineage>
</organism>
<dbReference type="CDD" id="cd03801">
    <property type="entry name" value="GT4_PimA-like"/>
    <property type="match status" value="1"/>
</dbReference>
<name>A0A916ZLL6_9FLAO</name>
<dbReference type="Proteomes" id="UP000599688">
    <property type="component" value="Unassembled WGS sequence"/>
</dbReference>
<protein>
    <recommendedName>
        <fullName evidence="1">Glycosyl transferase family 1 domain-containing protein</fullName>
    </recommendedName>
</protein>
<dbReference type="SUPFAM" id="SSF53756">
    <property type="entry name" value="UDP-Glycosyltransferase/glycogen phosphorylase"/>
    <property type="match status" value="1"/>
</dbReference>
<dbReference type="PANTHER" id="PTHR45947:SF3">
    <property type="entry name" value="SULFOQUINOVOSYL TRANSFERASE SQD2"/>
    <property type="match status" value="1"/>
</dbReference>
<dbReference type="GO" id="GO:0016757">
    <property type="term" value="F:glycosyltransferase activity"/>
    <property type="evidence" value="ECO:0007669"/>
    <property type="project" value="InterPro"/>
</dbReference>
<dbReference type="AlphaFoldDB" id="A0A916ZLL6"/>
<evidence type="ECO:0000313" key="3">
    <source>
        <dbReference type="Proteomes" id="UP000599688"/>
    </source>
</evidence>
<evidence type="ECO:0000259" key="1">
    <source>
        <dbReference type="Pfam" id="PF00534"/>
    </source>
</evidence>
<evidence type="ECO:0000313" key="2">
    <source>
        <dbReference type="EMBL" id="GGE02411.1"/>
    </source>
</evidence>